<reference evidence="1" key="1">
    <citation type="submission" date="2019-08" db="EMBL/GenBank/DDBJ databases">
        <authorList>
            <person name="Kucharzyk K."/>
            <person name="Murdoch R.W."/>
            <person name="Higgins S."/>
            <person name="Loffler F."/>
        </authorList>
    </citation>
    <scope>NUCLEOTIDE SEQUENCE</scope>
</reference>
<dbReference type="AlphaFoldDB" id="A0A645GFA2"/>
<gene>
    <name evidence="1" type="ORF">SDC9_172182</name>
</gene>
<dbReference type="EMBL" id="VSSQ01073742">
    <property type="protein sequence ID" value="MPN24780.1"/>
    <property type="molecule type" value="Genomic_DNA"/>
</dbReference>
<name>A0A645GFA2_9ZZZZ</name>
<accession>A0A645GFA2</accession>
<proteinExistence type="predicted"/>
<evidence type="ECO:0000313" key="1">
    <source>
        <dbReference type="EMBL" id="MPN24780.1"/>
    </source>
</evidence>
<comment type="caution">
    <text evidence="1">The sequence shown here is derived from an EMBL/GenBank/DDBJ whole genome shotgun (WGS) entry which is preliminary data.</text>
</comment>
<protein>
    <submittedName>
        <fullName evidence="1">Uncharacterized protein</fullName>
    </submittedName>
</protein>
<organism evidence="1">
    <name type="scientific">bioreactor metagenome</name>
    <dbReference type="NCBI Taxonomy" id="1076179"/>
    <lineage>
        <taxon>unclassified sequences</taxon>
        <taxon>metagenomes</taxon>
        <taxon>ecological metagenomes</taxon>
    </lineage>
</organism>
<sequence>MIAFRMAQRVVDRLKIIKVEHHERMSAIQPFSREKGFDVSFHRGAVE</sequence>